<dbReference type="InterPro" id="IPR013849">
    <property type="entry name" value="DNA_helicase_Holl-junc_RuvA_I"/>
</dbReference>
<evidence type="ECO:0000256" key="5">
    <source>
        <dbReference type="ARBA" id="ARBA00023204"/>
    </source>
</evidence>
<comment type="caution">
    <text evidence="8">The sequence shown here is derived from an EMBL/GenBank/DDBJ whole genome shotgun (WGS) entry which is preliminary data.</text>
</comment>
<dbReference type="Proteomes" id="UP000176568">
    <property type="component" value="Unassembled WGS sequence"/>
</dbReference>
<keyword evidence="1 6" id="KW-0963">Cytoplasm</keyword>
<keyword evidence="8" id="KW-0347">Helicase</keyword>
<evidence type="ECO:0000313" key="8">
    <source>
        <dbReference type="EMBL" id="OGC88756.1"/>
    </source>
</evidence>
<organism evidence="8 9">
    <name type="scientific">Candidatus Adlerbacteria bacterium RIFOXYC1_FULL_48_26</name>
    <dbReference type="NCBI Taxonomy" id="1797247"/>
    <lineage>
        <taxon>Bacteria</taxon>
        <taxon>Candidatus Adleribacteriota</taxon>
    </lineage>
</organism>
<dbReference type="GO" id="GO:0005524">
    <property type="term" value="F:ATP binding"/>
    <property type="evidence" value="ECO:0007669"/>
    <property type="project" value="InterPro"/>
</dbReference>
<dbReference type="Pfam" id="PF01330">
    <property type="entry name" value="RuvA_N"/>
    <property type="match status" value="1"/>
</dbReference>
<evidence type="ECO:0000256" key="3">
    <source>
        <dbReference type="ARBA" id="ARBA00023125"/>
    </source>
</evidence>
<dbReference type="GO" id="GO:0006310">
    <property type="term" value="P:DNA recombination"/>
    <property type="evidence" value="ECO:0007669"/>
    <property type="project" value="UniProtKB-UniRule"/>
</dbReference>
<evidence type="ECO:0000256" key="4">
    <source>
        <dbReference type="ARBA" id="ARBA00023172"/>
    </source>
</evidence>
<dbReference type="Gene3D" id="2.40.50.140">
    <property type="entry name" value="Nucleic acid-binding proteins"/>
    <property type="match status" value="1"/>
</dbReference>
<comment type="subcellular location">
    <subcellularLocation>
        <location evidence="6">Cytoplasm</location>
    </subcellularLocation>
</comment>
<dbReference type="InterPro" id="IPR012340">
    <property type="entry name" value="NA-bd_OB-fold"/>
</dbReference>
<dbReference type="Pfam" id="PF14520">
    <property type="entry name" value="HHH_5"/>
    <property type="match status" value="1"/>
</dbReference>
<name>A0A1F4Y4Q4_9BACT</name>
<dbReference type="AlphaFoldDB" id="A0A1F4Y4Q4"/>
<gene>
    <name evidence="6" type="primary">ruvA</name>
    <name evidence="8" type="ORF">A2419_03285</name>
</gene>
<keyword evidence="3 6" id="KW-0238">DNA-binding</keyword>
<dbReference type="SUPFAM" id="SSF47781">
    <property type="entry name" value="RuvA domain 2-like"/>
    <property type="match status" value="1"/>
</dbReference>
<keyword evidence="8" id="KW-0378">Hydrolase</keyword>
<dbReference type="GO" id="GO:0048476">
    <property type="term" value="C:Holliday junction resolvase complex"/>
    <property type="evidence" value="ECO:0007669"/>
    <property type="project" value="UniProtKB-UniRule"/>
</dbReference>
<dbReference type="Gene3D" id="1.10.150.20">
    <property type="entry name" value="5' to 3' exonuclease, C-terminal subdomain"/>
    <property type="match status" value="1"/>
</dbReference>
<evidence type="ECO:0000256" key="1">
    <source>
        <dbReference type="ARBA" id="ARBA00022490"/>
    </source>
</evidence>
<sequence>MIGKLTGRLSSTATPGEILIEVGGVGYCVRTPLLALDILKNTGSEVSLFIYTRVAEDALDLYGFPTEEELAFFKQLMSVSGIGPKTALGILNVADVVSLKRAIAAGDSVMLVKVFGIGKKSAERLVVELRDKITFLSGISGSPLAGSSDDAEVIEALMALGYRADEARHALKEAGSVSEGIISSSVNERLAAALKYLGTAKHA</sequence>
<dbReference type="CDD" id="cd14332">
    <property type="entry name" value="UBA_RuvA_C"/>
    <property type="match status" value="1"/>
</dbReference>
<evidence type="ECO:0000313" key="9">
    <source>
        <dbReference type="Proteomes" id="UP000176568"/>
    </source>
</evidence>
<dbReference type="HAMAP" id="MF_00031">
    <property type="entry name" value="DNA_HJ_migration_RuvA"/>
    <property type="match status" value="1"/>
</dbReference>
<keyword evidence="5 6" id="KW-0234">DNA repair</keyword>
<proteinExistence type="inferred from homology"/>
<keyword evidence="8" id="KW-0067">ATP-binding</keyword>
<dbReference type="InterPro" id="IPR000085">
    <property type="entry name" value="RuvA"/>
</dbReference>
<comment type="domain">
    <text evidence="6">Has three domains with a flexible linker between the domains II and III and assumes an 'L' shape. Domain III is highly mobile and contacts RuvB.</text>
</comment>
<accession>A0A1F4Y4Q4</accession>
<dbReference type="GO" id="GO:0000400">
    <property type="term" value="F:four-way junction DNA binding"/>
    <property type="evidence" value="ECO:0007669"/>
    <property type="project" value="UniProtKB-UniRule"/>
</dbReference>
<feature type="region of interest" description="Domain III" evidence="6">
    <location>
        <begin position="152"/>
        <end position="203"/>
    </location>
</feature>
<dbReference type="InterPro" id="IPR010994">
    <property type="entry name" value="RuvA_2-like"/>
</dbReference>
<dbReference type="Pfam" id="PF07499">
    <property type="entry name" value="RuvA_C"/>
    <property type="match status" value="1"/>
</dbReference>
<dbReference type="GO" id="GO:0009378">
    <property type="term" value="F:four-way junction helicase activity"/>
    <property type="evidence" value="ECO:0007669"/>
    <property type="project" value="InterPro"/>
</dbReference>
<dbReference type="SUPFAM" id="SSF46929">
    <property type="entry name" value="DNA helicase RuvA subunit, C-terminal domain"/>
    <property type="match status" value="1"/>
</dbReference>
<protein>
    <recommendedName>
        <fullName evidence="6">Holliday junction branch migration complex subunit RuvA</fullName>
    </recommendedName>
</protein>
<evidence type="ECO:0000256" key="2">
    <source>
        <dbReference type="ARBA" id="ARBA00022763"/>
    </source>
</evidence>
<comment type="caution">
    <text evidence="6">Lacks conserved residue(s) required for the propagation of feature annotation.</text>
</comment>
<dbReference type="NCBIfam" id="TIGR00084">
    <property type="entry name" value="ruvA"/>
    <property type="match status" value="1"/>
</dbReference>
<comment type="subunit">
    <text evidence="6">Homotetramer. Forms an RuvA(8)-RuvB(12)-Holliday junction (HJ) complex. HJ DNA is sandwiched between 2 RuvA tetramers; dsDNA enters through RuvA and exits via RuvB. An RuvB hexamer assembles on each DNA strand where it exits the tetramer. Each RuvB hexamer is contacted by two RuvA subunits (via domain III) on 2 adjacent RuvB subunits; this complex drives branch migration. In the full resolvosome a probable DNA-RuvA(4)-RuvB(12)-RuvC(2) complex forms which resolves the HJ.</text>
</comment>
<reference evidence="8 9" key="1">
    <citation type="journal article" date="2016" name="Nat. Commun.">
        <title>Thousands of microbial genomes shed light on interconnected biogeochemical processes in an aquifer system.</title>
        <authorList>
            <person name="Anantharaman K."/>
            <person name="Brown C.T."/>
            <person name="Hug L.A."/>
            <person name="Sharon I."/>
            <person name="Castelle C.J."/>
            <person name="Probst A.J."/>
            <person name="Thomas B.C."/>
            <person name="Singh A."/>
            <person name="Wilkins M.J."/>
            <person name="Karaoz U."/>
            <person name="Brodie E.L."/>
            <person name="Williams K.H."/>
            <person name="Hubbard S.S."/>
            <person name="Banfield J.F."/>
        </authorList>
    </citation>
    <scope>NUCLEOTIDE SEQUENCE [LARGE SCALE GENOMIC DNA]</scope>
</reference>
<keyword evidence="2 6" id="KW-0227">DNA damage</keyword>
<dbReference type="InterPro" id="IPR036267">
    <property type="entry name" value="RuvA_C_sf"/>
</dbReference>
<dbReference type="GO" id="GO:0005737">
    <property type="term" value="C:cytoplasm"/>
    <property type="evidence" value="ECO:0007669"/>
    <property type="project" value="UniProtKB-SubCell"/>
</dbReference>
<dbReference type="EMBL" id="MEXB01000004">
    <property type="protein sequence ID" value="OGC88756.1"/>
    <property type="molecule type" value="Genomic_DNA"/>
</dbReference>
<evidence type="ECO:0000256" key="6">
    <source>
        <dbReference type="HAMAP-Rule" id="MF_00031"/>
    </source>
</evidence>
<dbReference type="SUPFAM" id="SSF50249">
    <property type="entry name" value="Nucleic acid-binding proteins"/>
    <property type="match status" value="1"/>
</dbReference>
<evidence type="ECO:0000259" key="7">
    <source>
        <dbReference type="SMART" id="SM00278"/>
    </source>
</evidence>
<dbReference type="GO" id="GO:0009379">
    <property type="term" value="C:Holliday junction helicase complex"/>
    <property type="evidence" value="ECO:0007669"/>
    <property type="project" value="InterPro"/>
</dbReference>
<dbReference type="InterPro" id="IPR003583">
    <property type="entry name" value="Hlx-hairpin-Hlx_DNA-bd_motif"/>
</dbReference>
<keyword evidence="8" id="KW-0547">Nucleotide-binding</keyword>
<feature type="region of interest" description="Domain II" evidence="6">
    <location>
        <begin position="66"/>
        <end position="143"/>
    </location>
</feature>
<dbReference type="Gene3D" id="1.10.8.10">
    <property type="entry name" value="DNA helicase RuvA subunit, C-terminal domain"/>
    <property type="match status" value="1"/>
</dbReference>
<dbReference type="SMART" id="SM00278">
    <property type="entry name" value="HhH1"/>
    <property type="match status" value="2"/>
</dbReference>
<dbReference type="InterPro" id="IPR011114">
    <property type="entry name" value="RuvA_C"/>
</dbReference>
<comment type="function">
    <text evidence="6">The RuvA-RuvB-RuvC complex processes Holliday junction (HJ) DNA during genetic recombination and DNA repair, while the RuvA-RuvB complex plays an important role in the rescue of blocked DNA replication forks via replication fork reversal (RFR). RuvA specifically binds to HJ cruciform DNA, conferring on it an open structure. The RuvB hexamer acts as an ATP-dependent pump, pulling dsDNA into and through the RuvAB complex. HJ branch migration allows RuvC to scan DNA until it finds its consensus sequence, where it cleaves and resolves the cruciform DNA.</text>
</comment>
<comment type="similarity">
    <text evidence="6">Belongs to the RuvA family.</text>
</comment>
<dbReference type="STRING" id="1797247.A2419_03285"/>
<dbReference type="GO" id="GO:0006281">
    <property type="term" value="P:DNA repair"/>
    <property type="evidence" value="ECO:0007669"/>
    <property type="project" value="UniProtKB-UniRule"/>
</dbReference>
<keyword evidence="4 6" id="KW-0233">DNA recombination</keyword>
<feature type="domain" description="Helix-hairpin-helix DNA-binding motif class 1" evidence="7">
    <location>
        <begin position="109"/>
        <end position="128"/>
    </location>
</feature>
<feature type="domain" description="Helix-hairpin-helix DNA-binding motif class 1" evidence="7">
    <location>
        <begin position="74"/>
        <end position="93"/>
    </location>
</feature>